<comment type="caution">
    <text evidence="2">The sequence shown here is derived from an EMBL/GenBank/DDBJ whole genome shotgun (WGS) entry which is preliminary data.</text>
</comment>
<name>A0ABR5HX61_STRLW</name>
<organism evidence="2 3">
    <name type="scientific">Streptomyces leeuwenhoekii</name>
    <dbReference type="NCBI Taxonomy" id="1437453"/>
    <lineage>
        <taxon>Bacteria</taxon>
        <taxon>Bacillati</taxon>
        <taxon>Actinomycetota</taxon>
        <taxon>Actinomycetes</taxon>
        <taxon>Kitasatosporales</taxon>
        <taxon>Streptomycetaceae</taxon>
        <taxon>Streptomyces</taxon>
    </lineage>
</organism>
<proteinExistence type="predicted"/>
<protein>
    <submittedName>
        <fullName evidence="2">Uncharacterized protein</fullName>
    </submittedName>
</protein>
<accession>A0ABR5HX61</accession>
<feature type="region of interest" description="Disordered" evidence="1">
    <location>
        <begin position="68"/>
        <end position="87"/>
    </location>
</feature>
<dbReference type="EMBL" id="LFEH01000055">
    <property type="protein sequence ID" value="KMS78360.1"/>
    <property type="molecule type" value="Genomic_DNA"/>
</dbReference>
<gene>
    <name evidence="2" type="ORF">ACH49_16720</name>
</gene>
<dbReference type="Proteomes" id="UP000037274">
    <property type="component" value="Unassembled WGS sequence"/>
</dbReference>
<evidence type="ECO:0000313" key="3">
    <source>
        <dbReference type="Proteomes" id="UP000037274"/>
    </source>
</evidence>
<sequence>MSLVAAPAPEDGTPQEELWTTQQVADHLGITRDAARKQLSRWGITAAYRYPEERNLYGSLFLASKVRTAHASRPGKGARTDLRAPEK</sequence>
<evidence type="ECO:0000313" key="2">
    <source>
        <dbReference type="EMBL" id="KMS78360.1"/>
    </source>
</evidence>
<evidence type="ECO:0000256" key="1">
    <source>
        <dbReference type="SAM" id="MobiDB-lite"/>
    </source>
</evidence>
<keyword evidence="3" id="KW-1185">Reference proteome</keyword>
<feature type="compositionally biased region" description="Basic and acidic residues" evidence="1">
    <location>
        <begin position="78"/>
        <end position="87"/>
    </location>
</feature>
<reference evidence="2 3" key="1">
    <citation type="submission" date="2015-06" db="EMBL/GenBank/DDBJ databases">
        <title>Draft genome sequence of Streptomyces leeuwenhoekii C58, which produces the novel lasso peptide, chaxapeptin.</title>
        <authorList>
            <person name="Yi Y."/>
            <person name="Hai D."/>
            <person name="Jaspars M."/>
            <person name="Sheng H."/>
            <person name="Rateb M.E."/>
            <person name="Bull A."/>
            <person name="Goodfellow M."/>
            <person name="Asenjo J.A."/>
            <person name="Ebel R."/>
        </authorList>
    </citation>
    <scope>NUCLEOTIDE SEQUENCE [LARGE SCALE GENOMIC DNA]</scope>
    <source>
        <strain evidence="2 3">C58</strain>
    </source>
</reference>